<protein>
    <submittedName>
        <fullName evidence="3">DUF3180 domain-containing protein</fullName>
    </submittedName>
</protein>
<evidence type="ECO:0000256" key="1">
    <source>
        <dbReference type="SAM" id="MobiDB-lite"/>
    </source>
</evidence>
<dbReference type="RefSeq" id="WP_378589119.1">
    <property type="nucleotide sequence ID" value="NZ_JBHSKD010000008.1"/>
</dbReference>
<feature type="compositionally biased region" description="Pro residues" evidence="1">
    <location>
        <begin position="8"/>
        <end position="23"/>
    </location>
</feature>
<sequence>MRDDPSTDLPPDPADEPPGPPSPGHLEPVSGSALTLWAVAGLVSGWLLHPVSERFMDAAPVISWVQPVALLAVLVVVATAAWSTWRTVQVRHEHLEPHRAVNRFVLGRATALVGALVAGGYVGYAVSWLGVDAALAHQRIWRSLACALVGVGILVAGVLLERACRVRQDDDEA</sequence>
<evidence type="ECO:0000313" key="4">
    <source>
        <dbReference type="Proteomes" id="UP001596087"/>
    </source>
</evidence>
<keyword evidence="4" id="KW-1185">Reference proteome</keyword>
<organism evidence="3 4">
    <name type="scientific">Nocardioides taihuensis</name>
    <dbReference type="NCBI Taxonomy" id="1835606"/>
    <lineage>
        <taxon>Bacteria</taxon>
        <taxon>Bacillati</taxon>
        <taxon>Actinomycetota</taxon>
        <taxon>Actinomycetes</taxon>
        <taxon>Propionibacteriales</taxon>
        <taxon>Nocardioidaceae</taxon>
        <taxon>Nocardioides</taxon>
    </lineage>
</organism>
<accession>A0ABW0BHA2</accession>
<feature type="transmembrane region" description="Helical" evidence="2">
    <location>
        <begin position="61"/>
        <end position="85"/>
    </location>
</feature>
<name>A0ABW0BHA2_9ACTN</name>
<evidence type="ECO:0000256" key="2">
    <source>
        <dbReference type="SAM" id="Phobius"/>
    </source>
</evidence>
<feature type="transmembrane region" description="Helical" evidence="2">
    <location>
        <begin position="141"/>
        <end position="160"/>
    </location>
</feature>
<comment type="caution">
    <text evidence="3">The sequence shown here is derived from an EMBL/GenBank/DDBJ whole genome shotgun (WGS) entry which is preliminary data.</text>
</comment>
<dbReference type="InterPro" id="IPR021517">
    <property type="entry name" value="DUF3180"/>
</dbReference>
<dbReference type="EMBL" id="JBHSKD010000008">
    <property type="protein sequence ID" value="MFC5176650.1"/>
    <property type="molecule type" value="Genomic_DNA"/>
</dbReference>
<keyword evidence="2" id="KW-0812">Transmembrane</keyword>
<dbReference type="Proteomes" id="UP001596087">
    <property type="component" value="Unassembled WGS sequence"/>
</dbReference>
<keyword evidence="2" id="KW-0472">Membrane</keyword>
<keyword evidence="2" id="KW-1133">Transmembrane helix</keyword>
<reference evidence="4" key="1">
    <citation type="journal article" date="2019" name="Int. J. Syst. Evol. Microbiol.">
        <title>The Global Catalogue of Microorganisms (GCM) 10K type strain sequencing project: providing services to taxonomists for standard genome sequencing and annotation.</title>
        <authorList>
            <consortium name="The Broad Institute Genomics Platform"/>
            <consortium name="The Broad Institute Genome Sequencing Center for Infectious Disease"/>
            <person name="Wu L."/>
            <person name="Ma J."/>
        </authorList>
    </citation>
    <scope>NUCLEOTIDE SEQUENCE [LARGE SCALE GENOMIC DNA]</scope>
    <source>
        <strain evidence="4">DFY41</strain>
    </source>
</reference>
<feature type="transmembrane region" description="Helical" evidence="2">
    <location>
        <begin position="105"/>
        <end position="129"/>
    </location>
</feature>
<proteinExistence type="predicted"/>
<feature type="region of interest" description="Disordered" evidence="1">
    <location>
        <begin position="1"/>
        <end position="27"/>
    </location>
</feature>
<gene>
    <name evidence="3" type="ORF">ACFPGP_08195</name>
</gene>
<dbReference type="Pfam" id="PF11377">
    <property type="entry name" value="DUF3180"/>
    <property type="match status" value="1"/>
</dbReference>
<evidence type="ECO:0000313" key="3">
    <source>
        <dbReference type="EMBL" id="MFC5176650.1"/>
    </source>
</evidence>